<dbReference type="AlphaFoldDB" id="A0A220S3Z0"/>
<dbReference type="Proteomes" id="UP000198238">
    <property type="component" value="Chromosome"/>
</dbReference>
<keyword evidence="2" id="KW-0813">Transport</keyword>
<evidence type="ECO:0000256" key="2">
    <source>
        <dbReference type="PIRNR" id="PIRNR016661"/>
    </source>
</evidence>
<dbReference type="EMBL" id="CP022278">
    <property type="protein sequence ID" value="ASK27915.1"/>
    <property type="molecule type" value="Genomic_DNA"/>
</dbReference>
<evidence type="ECO:0000313" key="4">
    <source>
        <dbReference type="Proteomes" id="UP000198238"/>
    </source>
</evidence>
<keyword evidence="4" id="KW-1185">Reference proteome</keyword>
<evidence type="ECO:0000313" key="3">
    <source>
        <dbReference type="EMBL" id="ASK27915.1"/>
    </source>
</evidence>
<dbReference type="Gene3D" id="1.10.1760.20">
    <property type="match status" value="1"/>
</dbReference>
<dbReference type="GO" id="GO:0015225">
    <property type="term" value="F:biotin transmembrane transporter activity"/>
    <property type="evidence" value="ECO:0007669"/>
    <property type="project" value="UniProtKB-UniRule"/>
</dbReference>
<dbReference type="PIRSF" id="PIRSF016661">
    <property type="entry name" value="BioY"/>
    <property type="match status" value="1"/>
</dbReference>
<dbReference type="PANTHER" id="PTHR34295:SF1">
    <property type="entry name" value="BIOTIN TRANSPORTER BIOY"/>
    <property type="match status" value="1"/>
</dbReference>
<dbReference type="RefSeq" id="WP_089036610.1">
    <property type="nucleotide sequence ID" value="NZ_CP022278.1"/>
</dbReference>
<gene>
    <name evidence="3" type="ORF">BG910_09390</name>
</gene>
<comment type="similarity">
    <text evidence="1 2">Belongs to the BioY family.</text>
</comment>
<dbReference type="Pfam" id="PF02632">
    <property type="entry name" value="BioY"/>
    <property type="match status" value="1"/>
</dbReference>
<evidence type="ECO:0000256" key="1">
    <source>
        <dbReference type="ARBA" id="ARBA00010692"/>
    </source>
</evidence>
<dbReference type="KEGG" id="nei:BG910_09390"/>
<protein>
    <recommendedName>
        <fullName evidence="2">Biotin transporter</fullName>
    </recommendedName>
</protein>
<name>A0A220S3Z0_9NEIS</name>
<accession>A0A220S3Z0</accession>
<dbReference type="GO" id="GO:0005886">
    <property type="term" value="C:plasma membrane"/>
    <property type="evidence" value="ECO:0007669"/>
    <property type="project" value="UniProtKB-SubCell"/>
</dbReference>
<dbReference type="PANTHER" id="PTHR34295">
    <property type="entry name" value="BIOTIN TRANSPORTER BIOY"/>
    <property type="match status" value="1"/>
</dbReference>
<organism evidence="3 4">
    <name type="scientific">Neisseria chenwenguii</name>
    <dbReference type="NCBI Taxonomy" id="1853278"/>
    <lineage>
        <taxon>Bacteria</taxon>
        <taxon>Pseudomonadati</taxon>
        <taxon>Pseudomonadota</taxon>
        <taxon>Betaproteobacteria</taxon>
        <taxon>Neisseriales</taxon>
        <taxon>Neisseriaceae</taxon>
        <taxon>Neisseria</taxon>
    </lineage>
</organism>
<dbReference type="InterPro" id="IPR003784">
    <property type="entry name" value="BioY"/>
</dbReference>
<keyword evidence="2" id="KW-0472">Membrane</keyword>
<sequence length="187" mass="19513">MINQVNAVRHWADANQNTAFWLKTVLGANLIAVLAQFAVPLPFVSITLQSMGVLLIGFALGRKAGVAAVLLYLLEGAMGLPVFAGGKAGFAVLTGSSGGYLFGYAAMAFVLGWASDKGALKSVWKTVAAGLVGTAAMYALGLAQLSLFVPEGKVLAYGLYPFVAGDILKAVAAAFLLAPTYRFFKKF</sequence>
<reference evidence="3 4" key="1">
    <citation type="submission" date="2017-06" db="EMBL/GenBank/DDBJ databases">
        <title>Neisseria chenwenguii sp. nov., isolated from the intestinal contents of Tibetan Plateau Pika in Yushu, Qinghai Province, China.</title>
        <authorList>
            <person name="Zhang G."/>
        </authorList>
    </citation>
    <scope>NUCLEOTIDE SEQUENCE [LARGE SCALE GENOMIC DNA]</scope>
    <source>
        <strain evidence="3 4">10023</strain>
    </source>
</reference>
<comment type="subcellular location">
    <subcellularLocation>
        <location evidence="2">Cell membrane</location>
        <topology evidence="2">Multi-pass membrane protein</topology>
    </subcellularLocation>
</comment>
<keyword evidence="2" id="KW-1003">Cell membrane</keyword>
<dbReference type="OrthoDB" id="9803495at2"/>
<proteinExistence type="inferred from homology"/>